<evidence type="ECO:0000259" key="8">
    <source>
        <dbReference type="PROSITE" id="PS50850"/>
    </source>
</evidence>
<dbReference type="CDD" id="cd17321">
    <property type="entry name" value="MFS_MMR_MDR_like"/>
    <property type="match status" value="1"/>
</dbReference>
<feature type="transmembrane region" description="Helical" evidence="7">
    <location>
        <begin position="343"/>
        <end position="363"/>
    </location>
</feature>
<keyword evidence="6 7" id="KW-0472">Membrane</keyword>
<organism evidence="9 10">
    <name type="scientific">Nocardioides luteus</name>
    <dbReference type="NCBI Taxonomy" id="1844"/>
    <lineage>
        <taxon>Bacteria</taxon>
        <taxon>Bacillati</taxon>
        <taxon>Actinomycetota</taxon>
        <taxon>Actinomycetes</taxon>
        <taxon>Propionibacteriales</taxon>
        <taxon>Nocardioidaceae</taxon>
        <taxon>Nocardioides</taxon>
    </lineage>
</organism>
<dbReference type="GO" id="GO:0005886">
    <property type="term" value="C:plasma membrane"/>
    <property type="evidence" value="ECO:0007669"/>
    <property type="project" value="UniProtKB-SubCell"/>
</dbReference>
<dbReference type="AlphaFoldDB" id="A0A1J4MZD9"/>
<feature type="transmembrane region" description="Helical" evidence="7">
    <location>
        <begin position="275"/>
        <end position="292"/>
    </location>
</feature>
<keyword evidence="2" id="KW-0813">Transport</keyword>
<dbReference type="Proteomes" id="UP000033772">
    <property type="component" value="Unassembled WGS sequence"/>
</dbReference>
<feature type="transmembrane region" description="Helical" evidence="7">
    <location>
        <begin position="164"/>
        <end position="186"/>
    </location>
</feature>
<sequence>MVVSMTTKTVALATLAATQLMVILDGTVVTVALPAIRDDLGFGDTSLSWVVNGFLLAFALVLLPAGRAGDAFGTRPVFLAGLSIFTLASAWCGIAWDPISLVLARFVQGLGGGIASAVVLGMIAGLYAEARDRLRAFAVLAFVGSIGASVGTVLGGVLTEVASWRWAFLINVPLGIIALVVALRAVEGTPPTGAKGGLLPRGLFAQRRFALGNLILLTLTFGGFTFQFVTTLYLQDVLGFGALATGLAFLPVSAVIAVASLGFSAALAERFGSERILIAGVLGFVAGMVYLVRLPETGSFPTDVLPGAVVMGLGFGLAMPQVTALAMGALAPEYAGIGSGLTTTTQQVGGFLGTLIAAGLVTTEGYGPAYASAAIALAAGAVVAAYLLVDAGRARDPKVSERVPEEAKL</sequence>
<comment type="subcellular location">
    <subcellularLocation>
        <location evidence="1">Cell membrane</location>
        <topology evidence="1">Multi-pass membrane protein</topology>
    </subcellularLocation>
</comment>
<feature type="transmembrane region" description="Helical" evidence="7">
    <location>
        <begin position="240"/>
        <end position="263"/>
    </location>
</feature>
<evidence type="ECO:0000256" key="3">
    <source>
        <dbReference type="ARBA" id="ARBA00022475"/>
    </source>
</evidence>
<dbReference type="EMBL" id="JZDQ02000047">
    <property type="protein sequence ID" value="OIJ24047.1"/>
    <property type="molecule type" value="Genomic_DNA"/>
</dbReference>
<feature type="transmembrane region" description="Helical" evidence="7">
    <location>
        <begin position="48"/>
        <end position="65"/>
    </location>
</feature>
<feature type="transmembrane region" description="Helical" evidence="7">
    <location>
        <begin position="77"/>
        <end position="96"/>
    </location>
</feature>
<evidence type="ECO:0000256" key="4">
    <source>
        <dbReference type="ARBA" id="ARBA00022692"/>
    </source>
</evidence>
<evidence type="ECO:0000256" key="6">
    <source>
        <dbReference type="ARBA" id="ARBA00023136"/>
    </source>
</evidence>
<proteinExistence type="predicted"/>
<keyword evidence="5 7" id="KW-1133">Transmembrane helix</keyword>
<keyword evidence="3" id="KW-1003">Cell membrane</keyword>
<feature type="transmembrane region" description="Helical" evidence="7">
    <location>
        <begin position="102"/>
        <end position="124"/>
    </location>
</feature>
<dbReference type="Gene3D" id="1.20.1720.10">
    <property type="entry name" value="Multidrug resistance protein D"/>
    <property type="match status" value="1"/>
</dbReference>
<evidence type="ECO:0000256" key="2">
    <source>
        <dbReference type="ARBA" id="ARBA00022448"/>
    </source>
</evidence>
<dbReference type="Pfam" id="PF07690">
    <property type="entry name" value="MFS_1"/>
    <property type="match status" value="1"/>
</dbReference>
<gene>
    <name evidence="9" type="ORF">UG56_024695</name>
</gene>
<comment type="caution">
    <text evidence="9">The sequence shown here is derived from an EMBL/GenBank/DDBJ whole genome shotgun (WGS) entry which is preliminary data.</text>
</comment>
<evidence type="ECO:0000256" key="5">
    <source>
        <dbReference type="ARBA" id="ARBA00022989"/>
    </source>
</evidence>
<protein>
    <recommendedName>
        <fullName evidence="8">Major facilitator superfamily (MFS) profile domain-containing protein</fullName>
    </recommendedName>
</protein>
<dbReference type="STRING" id="1844.UG56_024695"/>
<feature type="transmembrane region" description="Helical" evidence="7">
    <location>
        <begin position="209"/>
        <end position="234"/>
    </location>
</feature>
<name>A0A1J4MZD9_9ACTN</name>
<evidence type="ECO:0000256" key="7">
    <source>
        <dbReference type="SAM" id="Phobius"/>
    </source>
</evidence>
<dbReference type="InterPro" id="IPR036259">
    <property type="entry name" value="MFS_trans_sf"/>
</dbReference>
<evidence type="ECO:0000256" key="1">
    <source>
        <dbReference type="ARBA" id="ARBA00004651"/>
    </source>
</evidence>
<dbReference type="OrthoDB" id="4668943at2"/>
<feature type="domain" description="Major facilitator superfamily (MFS) profile" evidence="8">
    <location>
        <begin position="11"/>
        <end position="392"/>
    </location>
</feature>
<feature type="transmembrane region" description="Helical" evidence="7">
    <location>
        <begin position="304"/>
        <end position="331"/>
    </location>
</feature>
<dbReference type="PANTHER" id="PTHR42718:SF46">
    <property type="entry name" value="BLR6921 PROTEIN"/>
    <property type="match status" value="1"/>
</dbReference>
<dbReference type="SUPFAM" id="SSF103473">
    <property type="entry name" value="MFS general substrate transporter"/>
    <property type="match status" value="1"/>
</dbReference>
<dbReference type="InterPro" id="IPR020846">
    <property type="entry name" value="MFS_dom"/>
</dbReference>
<feature type="transmembrane region" description="Helical" evidence="7">
    <location>
        <begin position="369"/>
        <end position="389"/>
    </location>
</feature>
<accession>A0A1J4MZD9</accession>
<dbReference type="InterPro" id="IPR011701">
    <property type="entry name" value="MFS"/>
</dbReference>
<keyword evidence="10" id="KW-1185">Reference proteome</keyword>
<dbReference type="GO" id="GO:0022857">
    <property type="term" value="F:transmembrane transporter activity"/>
    <property type="evidence" value="ECO:0007669"/>
    <property type="project" value="InterPro"/>
</dbReference>
<feature type="transmembrane region" description="Helical" evidence="7">
    <location>
        <begin position="136"/>
        <end position="158"/>
    </location>
</feature>
<dbReference type="PROSITE" id="PS50850">
    <property type="entry name" value="MFS"/>
    <property type="match status" value="1"/>
</dbReference>
<evidence type="ECO:0000313" key="9">
    <source>
        <dbReference type="EMBL" id="OIJ24047.1"/>
    </source>
</evidence>
<keyword evidence="4 7" id="KW-0812">Transmembrane</keyword>
<reference evidence="9" key="1">
    <citation type="submission" date="2016-10" db="EMBL/GenBank/DDBJ databases">
        <title>Draft Genome Sequence of Nocardioides luteus Strain BAFB, an Alkane-Degrading Bacterium Isolated from JP-7 Polluted Soil.</title>
        <authorList>
            <person name="Brown L."/>
            <person name="Ruiz O.N."/>
            <person name="Gunasekera T."/>
        </authorList>
    </citation>
    <scope>NUCLEOTIDE SEQUENCE [LARGE SCALE GENOMIC DNA]</scope>
    <source>
        <strain evidence="9">BAFB</strain>
    </source>
</reference>
<dbReference type="PANTHER" id="PTHR42718">
    <property type="entry name" value="MAJOR FACILITATOR SUPERFAMILY MULTIDRUG TRANSPORTER MFSC"/>
    <property type="match status" value="1"/>
</dbReference>
<evidence type="ECO:0000313" key="10">
    <source>
        <dbReference type="Proteomes" id="UP000033772"/>
    </source>
</evidence>